<feature type="transmembrane region" description="Helical" evidence="9">
    <location>
        <begin position="193"/>
        <end position="216"/>
    </location>
</feature>
<proteinExistence type="inferred from homology"/>
<dbReference type="GO" id="GO:0016020">
    <property type="term" value="C:membrane"/>
    <property type="evidence" value="ECO:0007669"/>
    <property type="project" value="UniProtKB-SubCell"/>
</dbReference>
<reference evidence="11" key="1">
    <citation type="submission" date="2020-08" db="EMBL/GenBank/DDBJ databases">
        <title>DNAmark Project.</title>
        <authorList>
            <person name="Leerhoei F."/>
        </authorList>
    </citation>
    <scope>NUCLEOTIDE SEQUENCE</scope>
    <source>
        <strain evidence="11">DM729</strain>
    </source>
</reference>
<evidence type="ECO:0000256" key="7">
    <source>
        <dbReference type="ARBA" id="ARBA00023136"/>
    </source>
</evidence>
<dbReference type="SUPFAM" id="SSF81452">
    <property type="entry name" value="Cytochrome c oxidase subunit III-like"/>
    <property type="match status" value="1"/>
</dbReference>
<gene>
    <name evidence="11" type="primary">COX3</name>
</gene>
<evidence type="ECO:0000256" key="2">
    <source>
        <dbReference type="ARBA" id="ARBA00010581"/>
    </source>
</evidence>
<feature type="transmembrane region" description="Helical" evidence="9">
    <location>
        <begin position="153"/>
        <end position="172"/>
    </location>
</feature>
<evidence type="ECO:0000256" key="8">
    <source>
        <dbReference type="RuleBase" id="RU003375"/>
    </source>
</evidence>
<comment type="function">
    <text evidence="8">Component of the cytochrome c oxidase, the last enzyme in the mitochondrial electron transport chain which drives oxidative phosphorylation. The respiratory chain contains 3 multisubunit complexes succinate dehydrogenase (complex II, CII), ubiquinol-cytochrome c oxidoreductase (cytochrome b-c1 complex, complex III, CIII) and cytochrome c oxidase (complex IV, CIV), that cooperate to transfer electrons derived from NADH and succinate to molecular oxygen, creating an electrochemical gradient over the inner membrane that drives transmembrane transport and the ATP synthase. Cytochrome c oxidase is the component of the respiratory chain that catalyzes the reduction of oxygen to water. Electrons originating from reduced cytochrome c in the intermembrane space (IMS) are transferred via the dinuclear copper A center (CU(A)) of subunit 2 and heme A of subunit 1 to the active site in subunit 1, a binuclear center (BNC) formed by heme A3 and copper B (CU(B)). The BNC reduces molecular oxygen to 2 water molecules using 4 electrons from cytochrome c in the IMS and 4 protons from the mitochondrial matrix.</text>
</comment>
<dbReference type="InterPro" id="IPR033945">
    <property type="entry name" value="Cyt_c_oxase_su3_dom"/>
</dbReference>
<dbReference type="InterPro" id="IPR024791">
    <property type="entry name" value="Cyt_c/ubiquinol_Oxase_su3"/>
</dbReference>
<dbReference type="CDD" id="cd01665">
    <property type="entry name" value="Cyt_c_Oxidase_III"/>
    <property type="match status" value="1"/>
</dbReference>
<keyword evidence="4 8" id="KW-0812">Transmembrane</keyword>
<dbReference type="GO" id="GO:0004129">
    <property type="term" value="F:cytochrome-c oxidase activity"/>
    <property type="evidence" value="ECO:0007669"/>
    <property type="project" value="InterPro"/>
</dbReference>
<comment type="subcellular location">
    <subcellularLocation>
        <location evidence="1">Membrane</location>
        <topology evidence="1">Multi-pass membrane protein</topology>
    </subcellularLocation>
</comment>
<dbReference type="PANTHER" id="PTHR11403:SF7">
    <property type="entry name" value="CYTOCHROME C OXIDASE SUBUNIT 3"/>
    <property type="match status" value="1"/>
</dbReference>
<dbReference type="Gene3D" id="1.20.120.80">
    <property type="entry name" value="Cytochrome c oxidase, subunit III, four-helix bundle"/>
    <property type="match status" value="1"/>
</dbReference>
<name>A0A7L7S0Y7_9HYME</name>
<dbReference type="GO" id="GO:0005739">
    <property type="term" value="C:mitochondrion"/>
    <property type="evidence" value="ECO:0007669"/>
    <property type="project" value="TreeGrafter"/>
</dbReference>
<dbReference type="Gene3D" id="1.10.287.70">
    <property type="match status" value="1"/>
</dbReference>
<feature type="transmembrane region" description="Helical" evidence="9">
    <location>
        <begin position="75"/>
        <end position="99"/>
    </location>
</feature>
<dbReference type="InterPro" id="IPR035973">
    <property type="entry name" value="Cyt_c_oxidase_su3-like_sf"/>
</dbReference>
<evidence type="ECO:0000259" key="10">
    <source>
        <dbReference type="PROSITE" id="PS50253"/>
    </source>
</evidence>
<evidence type="ECO:0000256" key="5">
    <source>
        <dbReference type="ARBA" id="ARBA00022967"/>
    </source>
</evidence>
<dbReference type="AlphaFoldDB" id="A0A7L7S0Y7"/>
<evidence type="ECO:0000256" key="3">
    <source>
        <dbReference type="ARBA" id="ARBA00015944"/>
    </source>
</evidence>
<dbReference type="Pfam" id="PF00510">
    <property type="entry name" value="COX3"/>
    <property type="match status" value="1"/>
</dbReference>
<evidence type="ECO:0000313" key="11">
    <source>
        <dbReference type="EMBL" id="QNV11876.1"/>
    </source>
</evidence>
<accession>A0A7L7S0Y7</accession>
<dbReference type="EMBL" id="MT862410">
    <property type="protein sequence ID" value="QNV11876.1"/>
    <property type="molecule type" value="Genomic_DNA"/>
</dbReference>
<organism evidence="11">
    <name type="scientific">Mellinus arvensis</name>
    <name type="common">field digger wasp</name>
    <dbReference type="NCBI Taxonomy" id="1507147"/>
    <lineage>
        <taxon>Eukaryota</taxon>
        <taxon>Metazoa</taxon>
        <taxon>Ecdysozoa</taxon>
        <taxon>Arthropoda</taxon>
        <taxon>Hexapoda</taxon>
        <taxon>Insecta</taxon>
        <taxon>Pterygota</taxon>
        <taxon>Neoptera</taxon>
        <taxon>Endopterygota</taxon>
        <taxon>Hymenoptera</taxon>
        <taxon>Apocrita</taxon>
        <taxon>Aculeata</taxon>
        <taxon>Apoidea</taxon>
        <taxon>Crabronidae</taxon>
        <taxon>Mellininae</taxon>
        <taxon>Mellinini</taxon>
        <taxon>Mellinus</taxon>
    </lineage>
</organism>
<feature type="transmembrane region" description="Helical" evidence="9">
    <location>
        <begin position="120"/>
        <end position="141"/>
    </location>
</feature>
<keyword evidence="8 11" id="KW-0496">Mitochondrion</keyword>
<comment type="similarity">
    <text evidence="2 8">Belongs to the cytochrome c oxidase subunit 3 family.</text>
</comment>
<geneLocation type="mitochondrion" evidence="11"/>
<feature type="transmembrane region" description="Helical" evidence="9">
    <location>
        <begin position="38"/>
        <end position="55"/>
    </location>
</feature>
<dbReference type="PANTHER" id="PTHR11403">
    <property type="entry name" value="CYTOCHROME C OXIDASE SUBUNIT III"/>
    <property type="match status" value="1"/>
</dbReference>
<dbReference type="InterPro" id="IPR000298">
    <property type="entry name" value="Cyt_c_oxidase-like_su3"/>
</dbReference>
<evidence type="ECO:0000256" key="1">
    <source>
        <dbReference type="ARBA" id="ARBA00004141"/>
    </source>
</evidence>
<feature type="transmembrane region" description="Helical" evidence="9">
    <location>
        <begin position="13"/>
        <end position="31"/>
    </location>
</feature>
<keyword evidence="7 9" id="KW-0472">Membrane</keyword>
<keyword evidence="6 9" id="KW-1133">Transmembrane helix</keyword>
<dbReference type="InterPro" id="IPR013833">
    <property type="entry name" value="Cyt_c_oxidase_su3_a-hlx"/>
</dbReference>
<feature type="transmembrane region" description="Helical" evidence="9">
    <location>
        <begin position="236"/>
        <end position="257"/>
    </location>
</feature>
<evidence type="ECO:0000256" key="6">
    <source>
        <dbReference type="ARBA" id="ARBA00022989"/>
    </source>
</evidence>
<sequence length="258" mass="30551">MFHPFHMVTLSPWPLYLSLNLLNFMMSSLLWMNFKDKFGFISSLIVSLLIVYQWWRDVVRESTFQGYHTRLVGSGLRLGMCLFIVSELFFFVSIFWCYFHSALSPSVEIGSSWPPENVKLFNPYGIPLLNTMILISSGFSITWSHHSMLSGDMLDSAMGLMLTLLMGFWFSYFQVQEYKEAFFSFSDGIYGSVFYLATGFHGLHVFIGTVFLVINYCRLVNDHFKLEHHLGFEFSIWYWHFVDIVWLFLYMFVYWWVY</sequence>
<evidence type="ECO:0000256" key="4">
    <source>
        <dbReference type="ARBA" id="ARBA00022692"/>
    </source>
</evidence>
<evidence type="ECO:0000256" key="9">
    <source>
        <dbReference type="SAM" id="Phobius"/>
    </source>
</evidence>
<feature type="domain" description="Heme-copper oxidase subunit III family profile" evidence="10">
    <location>
        <begin position="1"/>
        <end position="258"/>
    </location>
</feature>
<dbReference type="GO" id="GO:0006123">
    <property type="term" value="P:mitochondrial electron transport, cytochrome c to oxygen"/>
    <property type="evidence" value="ECO:0007669"/>
    <property type="project" value="TreeGrafter"/>
</dbReference>
<keyword evidence="5" id="KW-1278">Translocase</keyword>
<dbReference type="PROSITE" id="PS50253">
    <property type="entry name" value="COX3"/>
    <property type="match status" value="1"/>
</dbReference>
<protein>
    <recommendedName>
        <fullName evidence="3 8">Cytochrome c oxidase subunit 3</fullName>
    </recommendedName>
</protein>